<organism evidence="2 3">
    <name type="scientific">Sediminibacterium roseum</name>
    <dbReference type="NCBI Taxonomy" id="1978412"/>
    <lineage>
        <taxon>Bacteria</taxon>
        <taxon>Pseudomonadati</taxon>
        <taxon>Bacteroidota</taxon>
        <taxon>Chitinophagia</taxon>
        <taxon>Chitinophagales</taxon>
        <taxon>Chitinophagaceae</taxon>
        <taxon>Sediminibacterium</taxon>
    </lineage>
</organism>
<gene>
    <name evidence="2" type="ORF">GWC95_05890</name>
</gene>
<comment type="caution">
    <text evidence="2">The sequence shown here is derived from an EMBL/GenBank/DDBJ whole genome shotgun (WGS) entry which is preliminary data.</text>
</comment>
<evidence type="ECO:0000313" key="2">
    <source>
        <dbReference type="EMBL" id="NCI49445.1"/>
    </source>
</evidence>
<proteinExistence type="predicted"/>
<accession>A0ABW9ZWM9</accession>
<dbReference type="Gene3D" id="3.60.10.10">
    <property type="entry name" value="Endonuclease/exonuclease/phosphatase"/>
    <property type="match status" value="1"/>
</dbReference>
<reference evidence="2 3" key="1">
    <citation type="submission" date="2020-01" db="EMBL/GenBank/DDBJ databases">
        <title>Genome analysis.</title>
        <authorList>
            <person name="Wu S."/>
            <person name="Wang G."/>
        </authorList>
    </citation>
    <scope>NUCLEOTIDE SEQUENCE [LARGE SCALE GENOMIC DNA]</scope>
    <source>
        <strain evidence="2 3">SYL130</strain>
    </source>
</reference>
<feature type="domain" description="Endonuclease/exonuclease/phosphatase" evidence="1">
    <location>
        <begin position="4"/>
        <end position="224"/>
    </location>
</feature>
<evidence type="ECO:0000313" key="3">
    <source>
        <dbReference type="Proteomes" id="UP000753802"/>
    </source>
</evidence>
<name>A0ABW9ZWM9_9BACT</name>
<dbReference type="Proteomes" id="UP000753802">
    <property type="component" value="Unassembled WGS sequence"/>
</dbReference>
<protein>
    <recommendedName>
        <fullName evidence="1">Endonuclease/exonuclease/phosphatase domain-containing protein</fullName>
    </recommendedName>
</protein>
<dbReference type="Pfam" id="PF03372">
    <property type="entry name" value="Exo_endo_phos"/>
    <property type="match status" value="1"/>
</dbReference>
<sequence length="231" mass="25700">MNIITWNMQGSNATTENKWNAGVKNILQSISPRPIVCLQECGRVPPSGHHYTRLPFAINEDEVDFVDVYQWGGTQYRPGYWVFIHHWDTGANRVNTAIVTKVPPDDFGTGVALIQPTGEVTWRPALGIQLGEEWIFSFHAISPNGPDAPGLIDAVWRSYPYWYIGADWNQQPDDLVLPDGIVKCPPDLNTHSVANAVNKYDYVIRSGGDQVVGARLSGLIMSDHYAVGYGF</sequence>
<evidence type="ECO:0000259" key="1">
    <source>
        <dbReference type="Pfam" id="PF03372"/>
    </source>
</evidence>
<dbReference type="InterPro" id="IPR036691">
    <property type="entry name" value="Endo/exonu/phosph_ase_sf"/>
</dbReference>
<dbReference type="SUPFAM" id="SSF56219">
    <property type="entry name" value="DNase I-like"/>
    <property type="match status" value="1"/>
</dbReference>
<keyword evidence="3" id="KW-1185">Reference proteome</keyword>
<dbReference type="EMBL" id="JAACJS010000011">
    <property type="protein sequence ID" value="NCI49445.1"/>
    <property type="molecule type" value="Genomic_DNA"/>
</dbReference>
<dbReference type="RefSeq" id="WP_161817766.1">
    <property type="nucleotide sequence ID" value="NZ_JAACJS010000011.1"/>
</dbReference>
<dbReference type="InterPro" id="IPR005135">
    <property type="entry name" value="Endo/exonuclease/phosphatase"/>
</dbReference>